<protein>
    <submittedName>
        <fullName evidence="6">Dihydroneopterin triphosphate diphosphatase</fullName>
        <ecNumber evidence="6">3.6.1.67</ecNumber>
    </submittedName>
</protein>
<keyword evidence="3" id="KW-0479">Metal-binding</keyword>
<proteinExistence type="predicted"/>
<reference evidence="7" key="1">
    <citation type="submission" date="2020-01" db="EMBL/GenBank/DDBJ databases">
        <title>Caldichromatium gen. nov., sp. nov., a thermophilic purple sulfur bacterium member of the family Chromatiaceae isolated from Nakabusa hot spring, Japan.</title>
        <authorList>
            <person name="Saini M.K."/>
            <person name="Hanada S."/>
            <person name="Tank M."/>
        </authorList>
    </citation>
    <scope>NUCLEOTIDE SEQUENCE [LARGE SCALE GENOMIC DNA]</scope>
    <source>
        <strain evidence="7">No.7</strain>
    </source>
</reference>
<dbReference type="GO" id="GO:0008828">
    <property type="term" value="F:dATP diphosphatase activity"/>
    <property type="evidence" value="ECO:0007669"/>
    <property type="project" value="InterPro"/>
</dbReference>
<evidence type="ECO:0000256" key="3">
    <source>
        <dbReference type="PIRSR" id="PIRSR603564-2"/>
    </source>
</evidence>
<dbReference type="Proteomes" id="UP000502699">
    <property type="component" value="Chromosome"/>
</dbReference>
<feature type="binding site" evidence="3">
    <location>
        <position position="71"/>
    </location>
    <ligand>
        <name>Mg(2+)</name>
        <dbReference type="ChEBI" id="CHEBI:18420"/>
    </ligand>
</feature>
<feature type="binding site" evidence="3">
    <location>
        <position position="131"/>
    </location>
    <ligand>
        <name>Mg(2+)</name>
        <dbReference type="ChEBI" id="CHEBI:18420"/>
    </ligand>
</feature>
<dbReference type="InterPro" id="IPR020084">
    <property type="entry name" value="NUDIX_hydrolase_CS"/>
</dbReference>
<dbReference type="GO" id="GO:0006754">
    <property type="term" value="P:ATP biosynthetic process"/>
    <property type="evidence" value="ECO:0007669"/>
    <property type="project" value="TreeGrafter"/>
</dbReference>
<dbReference type="PANTHER" id="PTHR21340:SF0">
    <property type="entry name" value="BIS(5'-NUCLEOSYL)-TETRAPHOSPHATASE [ASYMMETRICAL]"/>
    <property type="match status" value="1"/>
</dbReference>
<dbReference type="PROSITE" id="PS00893">
    <property type="entry name" value="NUDIX_BOX"/>
    <property type="match status" value="1"/>
</dbReference>
<dbReference type="PANTHER" id="PTHR21340">
    <property type="entry name" value="DIADENOSINE 5,5-P1,P4-TETRAPHOSPHATE PYROPHOSPHOHYDROLASE MUTT"/>
    <property type="match status" value="1"/>
</dbReference>
<feature type="binding site" evidence="2">
    <location>
        <position position="55"/>
    </location>
    <ligand>
        <name>substrate</name>
    </ligand>
</feature>
<feature type="domain" description="Nudix hydrolase" evidence="5">
    <location>
        <begin position="23"/>
        <end position="160"/>
    </location>
</feature>
<dbReference type="CDD" id="cd04664">
    <property type="entry name" value="NUDIX_DHNTPase_like"/>
    <property type="match status" value="1"/>
</dbReference>
<feature type="binding site" evidence="2">
    <location>
        <position position="149"/>
    </location>
    <ligand>
        <name>substrate</name>
    </ligand>
</feature>
<name>A0A6G7VC90_9GAMM</name>
<comment type="cofactor">
    <cofactor evidence="3">
        <name>Mg(2+)</name>
        <dbReference type="ChEBI" id="CHEBI:18420"/>
    </cofactor>
    <text evidence="3">Binds 1 Mg(2+) ion per subunit.</text>
</comment>
<dbReference type="SUPFAM" id="SSF55811">
    <property type="entry name" value="Nudix"/>
    <property type="match status" value="1"/>
</dbReference>
<evidence type="ECO:0000256" key="4">
    <source>
        <dbReference type="SAM" id="MobiDB-lite"/>
    </source>
</evidence>
<dbReference type="GO" id="GO:0004081">
    <property type="term" value="F:bis(5'-nucleosyl)-tetraphosphatase (asymmetrical) activity"/>
    <property type="evidence" value="ECO:0007669"/>
    <property type="project" value="TreeGrafter"/>
</dbReference>
<feature type="binding site" evidence="2">
    <location>
        <position position="23"/>
    </location>
    <ligand>
        <name>substrate</name>
    </ligand>
</feature>
<dbReference type="NCBIfam" id="NF006961">
    <property type="entry name" value="PRK09438.1"/>
    <property type="match status" value="1"/>
</dbReference>
<keyword evidence="7" id="KW-1185">Reference proteome</keyword>
<dbReference type="RefSeq" id="WP_166270235.1">
    <property type="nucleotide sequence ID" value="NZ_CP048029.1"/>
</dbReference>
<dbReference type="PROSITE" id="PS51462">
    <property type="entry name" value="NUDIX"/>
    <property type="match status" value="1"/>
</dbReference>
<dbReference type="GO" id="GO:0006167">
    <property type="term" value="P:AMP biosynthetic process"/>
    <property type="evidence" value="ECO:0007669"/>
    <property type="project" value="TreeGrafter"/>
</dbReference>
<evidence type="ECO:0000313" key="7">
    <source>
        <dbReference type="Proteomes" id="UP000502699"/>
    </source>
</evidence>
<sequence>MNDQVFPVPAASPVPSSGPPRRKRPQSVLVVVCTQGGEFLLLRRIRPSGFWQSITGSLNPGETPRQAAMRELWEETGLWAGGGLIDLHQSTLFPIIPRWRHRYAPNVCFNREYRFALILPSRRLVRLNPREHSAYHWLRAAEAAALTGSWTNRTAIKHLAAAWGWG</sequence>
<dbReference type="Pfam" id="PF00293">
    <property type="entry name" value="NUDIX"/>
    <property type="match status" value="1"/>
</dbReference>
<dbReference type="InterPro" id="IPR051325">
    <property type="entry name" value="Nudix_hydrolase_domain"/>
</dbReference>
<dbReference type="EMBL" id="CP048029">
    <property type="protein sequence ID" value="QIK37468.1"/>
    <property type="molecule type" value="Genomic_DNA"/>
</dbReference>
<feature type="region of interest" description="Disordered" evidence="4">
    <location>
        <begin position="1"/>
        <end position="25"/>
    </location>
</feature>
<feature type="binding site" evidence="3">
    <location>
        <position position="75"/>
    </location>
    <ligand>
        <name>Mg(2+)</name>
        <dbReference type="ChEBI" id="CHEBI:18420"/>
    </ligand>
</feature>
<evidence type="ECO:0000313" key="6">
    <source>
        <dbReference type="EMBL" id="QIK37468.1"/>
    </source>
</evidence>
<accession>A0A6G7VC90</accession>
<evidence type="ECO:0000256" key="2">
    <source>
        <dbReference type="PIRSR" id="PIRSR603564-1"/>
    </source>
</evidence>
<dbReference type="KEGG" id="cjap:GWK36_05165"/>
<evidence type="ECO:0000256" key="1">
    <source>
        <dbReference type="ARBA" id="ARBA00022801"/>
    </source>
</evidence>
<dbReference type="GO" id="GO:0019177">
    <property type="term" value="F:dihydroneopterin triphosphate pyrophosphohydrolase activity"/>
    <property type="evidence" value="ECO:0007669"/>
    <property type="project" value="UniProtKB-EC"/>
</dbReference>
<dbReference type="InterPro" id="IPR015797">
    <property type="entry name" value="NUDIX_hydrolase-like_dom_sf"/>
</dbReference>
<keyword evidence="3" id="KW-0460">Magnesium</keyword>
<dbReference type="Gene3D" id="3.90.79.10">
    <property type="entry name" value="Nucleoside Triphosphate Pyrophosphohydrolase"/>
    <property type="match status" value="1"/>
</dbReference>
<feature type="binding site" evidence="2">
    <location>
        <position position="44"/>
    </location>
    <ligand>
        <name>substrate</name>
    </ligand>
</feature>
<dbReference type="InterPro" id="IPR000086">
    <property type="entry name" value="NUDIX_hydrolase_dom"/>
</dbReference>
<keyword evidence="1 6" id="KW-0378">Hydrolase</keyword>
<dbReference type="PRINTS" id="PR01404">
    <property type="entry name" value="NPPPHYDRLASE"/>
</dbReference>
<dbReference type="InterPro" id="IPR003564">
    <property type="entry name" value="DHNTPase"/>
</dbReference>
<dbReference type="GO" id="GO:0046872">
    <property type="term" value="F:metal ion binding"/>
    <property type="evidence" value="ECO:0007669"/>
    <property type="project" value="UniProtKB-KW"/>
</dbReference>
<dbReference type="EC" id="3.6.1.67" evidence="6"/>
<evidence type="ECO:0000259" key="5">
    <source>
        <dbReference type="PROSITE" id="PS51462"/>
    </source>
</evidence>
<dbReference type="AlphaFoldDB" id="A0A6G7VC90"/>
<organism evidence="6 7">
    <name type="scientific">Caldichromatium japonicum</name>
    <dbReference type="NCBI Taxonomy" id="2699430"/>
    <lineage>
        <taxon>Bacteria</taxon>
        <taxon>Pseudomonadati</taxon>
        <taxon>Pseudomonadota</taxon>
        <taxon>Gammaproteobacteria</taxon>
        <taxon>Chromatiales</taxon>
        <taxon>Chromatiaceae</taxon>
        <taxon>Caldichromatium</taxon>
    </lineage>
</organism>
<gene>
    <name evidence="6" type="primary">nudB</name>
    <name evidence="6" type="ORF">GWK36_05165</name>
</gene>
<dbReference type="GO" id="GO:0046656">
    <property type="term" value="P:folic acid biosynthetic process"/>
    <property type="evidence" value="ECO:0007669"/>
    <property type="project" value="InterPro"/>
</dbReference>